<feature type="region of interest" description="Disordered" evidence="1">
    <location>
        <begin position="32"/>
        <end position="94"/>
    </location>
</feature>
<dbReference type="PANTHER" id="PTHR46087">
    <property type="entry name" value="PUTATIVE, EXPRESSED-RELATED"/>
    <property type="match status" value="1"/>
</dbReference>
<dbReference type="Proteomes" id="UP000289738">
    <property type="component" value="Chromosome B03"/>
</dbReference>
<dbReference type="STRING" id="3818.A0A444ZZM3"/>
<evidence type="ECO:0000313" key="3">
    <source>
        <dbReference type="Proteomes" id="UP000289738"/>
    </source>
</evidence>
<evidence type="ECO:0000256" key="1">
    <source>
        <dbReference type="SAM" id="MobiDB-lite"/>
    </source>
</evidence>
<dbReference type="PANTHER" id="PTHR46087:SF9">
    <property type="entry name" value="ARM REPEAT SUPERFAMILY PROTEIN"/>
    <property type="match status" value="1"/>
</dbReference>
<dbReference type="EMBL" id="SDMP01000013">
    <property type="protein sequence ID" value="RYR19611.1"/>
    <property type="molecule type" value="Genomic_DNA"/>
</dbReference>
<name>A0A444ZZM3_ARAHY</name>
<feature type="compositionally biased region" description="Polar residues" evidence="1">
    <location>
        <begin position="39"/>
        <end position="57"/>
    </location>
</feature>
<sequence length="198" mass="21621">MLASNKASDVPRTLSRAVSVFSSSAAMFEKLKSDKHSSNENLSQYNKENNAGETEPTNGVGEFLNKLKSTNNHVHHGNGSGSGSQLATVDENSTDDDNGNLEIAALRLSSLQINQLLSSIWVQSISPINLPENYKAIAHTYSLVLLFSRAKIDPFLHLVDDHKLQAFSTACDGSTIYYGSKEDDYRASNLLPELMTLT</sequence>
<dbReference type="InterPro" id="IPR055296">
    <property type="entry name" value="SRL2-like"/>
</dbReference>
<protein>
    <submittedName>
        <fullName evidence="2">Uncharacterized protein</fullName>
    </submittedName>
</protein>
<dbReference type="AlphaFoldDB" id="A0A444ZZM3"/>
<evidence type="ECO:0000313" key="2">
    <source>
        <dbReference type="EMBL" id="RYR19611.1"/>
    </source>
</evidence>
<comment type="caution">
    <text evidence="2">The sequence shown here is derived from an EMBL/GenBank/DDBJ whole genome shotgun (WGS) entry which is preliminary data.</text>
</comment>
<keyword evidence="3" id="KW-1185">Reference proteome</keyword>
<organism evidence="2 3">
    <name type="scientific">Arachis hypogaea</name>
    <name type="common">Peanut</name>
    <dbReference type="NCBI Taxonomy" id="3818"/>
    <lineage>
        <taxon>Eukaryota</taxon>
        <taxon>Viridiplantae</taxon>
        <taxon>Streptophyta</taxon>
        <taxon>Embryophyta</taxon>
        <taxon>Tracheophyta</taxon>
        <taxon>Spermatophyta</taxon>
        <taxon>Magnoliopsida</taxon>
        <taxon>eudicotyledons</taxon>
        <taxon>Gunneridae</taxon>
        <taxon>Pentapetalae</taxon>
        <taxon>rosids</taxon>
        <taxon>fabids</taxon>
        <taxon>Fabales</taxon>
        <taxon>Fabaceae</taxon>
        <taxon>Papilionoideae</taxon>
        <taxon>50 kb inversion clade</taxon>
        <taxon>dalbergioids sensu lato</taxon>
        <taxon>Dalbergieae</taxon>
        <taxon>Pterocarpus clade</taxon>
        <taxon>Arachis</taxon>
    </lineage>
</organism>
<gene>
    <name evidence="2" type="ORF">Ahy_B03g064443</name>
</gene>
<reference evidence="2 3" key="1">
    <citation type="submission" date="2019-01" db="EMBL/GenBank/DDBJ databases">
        <title>Sequencing of cultivated peanut Arachis hypogaea provides insights into genome evolution and oil improvement.</title>
        <authorList>
            <person name="Chen X."/>
        </authorList>
    </citation>
    <scope>NUCLEOTIDE SEQUENCE [LARGE SCALE GENOMIC DNA]</scope>
    <source>
        <strain evidence="3">cv. Fuhuasheng</strain>
        <tissue evidence="2">Leaves</tissue>
    </source>
</reference>
<proteinExistence type="predicted"/>
<accession>A0A444ZZM3</accession>